<dbReference type="PANTHER" id="PTHR41299">
    <property type="entry name" value="THIAMINE PYROPHOSPHOKINASE"/>
    <property type="match status" value="1"/>
</dbReference>
<dbReference type="AlphaFoldDB" id="A0A1T4LPY6"/>
<dbReference type="GO" id="GO:0009229">
    <property type="term" value="P:thiamine diphosphate biosynthetic process"/>
    <property type="evidence" value="ECO:0007669"/>
    <property type="project" value="InterPro"/>
</dbReference>
<dbReference type="Proteomes" id="UP000190657">
    <property type="component" value="Unassembled WGS sequence"/>
</dbReference>
<dbReference type="PANTHER" id="PTHR41299:SF1">
    <property type="entry name" value="THIAMINE PYROPHOSPHOKINASE"/>
    <property type="match status" value="1"/>
</dbReference>
<dbReference type="GO" id="GO:0005524">
    <property type="term" value="F:ATP binding"/>
    <property type="evidence" value="ECO:0007669"/>
    <property type="project" value="UniProtKB-KW"/>
</dbReference>
<dbReference type="OrthoDB" id="9804377at2"/>
<dbReference type="InterPro" id="IPR036759">
    <property type="entry name" value="TPK_catalytic_sf"/>
</dbReference>
<dbReference type="NCBIfam" id="TIGR01378">
    <property type="entry name" value="thi_PPkinase"/>
    <property type="match status" value="1"/>
</dbReference>
<keyword evidence="4" id="KW-0067">ATP-binding</keyword>
<evidence type="ECO:0000259" key="6">
    <source>
        <dbReference type="Pfam" id="PF04263"/>
    </source>
</evidence>
<evidence type="ECO:0000256" key="2">
    <source>
        <dbReference type="ARBA" id="ARBA00022741"/>
    </source>
</evidence>
<gene>
    <name evidence="7" type="ORF">SAMN02745114_00972</name>
</gene>
<dbReference type="STRING" id="290054.SAMN02745114_00972"/>
<dbReference type="RefSeq" id="WP_078768460.1">
    <property type="nucleotide sequence ID" value="NZ_FUWW01000009.1"/>
</dbReference>
<dbReference type="GO" id="GO:0016301">
    <property type="term" value="F:kinase activity"/>
    <property type="evidence" value="ECO:0007669"/>
    <property type="project" value="UniProtKB-KW"/>
</dbReference>
<dbReference type="InterPro" id="IPR007371">
    <property type="entry name" value="TPK_catalytic"/>
</dbReference>
<dbReference type="SUPFAM" id="SSF63999">
    <property type="entry name" value="Thiamin pyrophosphokinase, catalytic domain"/>
    <property type="match status" value="1"/>
</dbReference>
<evidence type="ECO:0000256" key="4">
    <source>
        <dbReference type="ARBA" id="ARBA00022840"/>
    </source>
</evidence>
<proteinExistence type="predicted"/>
<accession>A0A1T4LPY6</accession>
<evidence type="ECO:0000313" key="7">
    <source>
        <dbReference type="EMBL" id="SJZ56743.1"/>
    </source>
</evidence>
<keyword evidence="3 7" id="KW-0418">Kinase</keyword>
<dbReference type="EMBL" id="FUWW01000009">
    <property type="protein sequence ID" value="SJZ56743.1"/>
    <property type="molecule type" value="Genomic_DNA"/>
</dbReference>
<dbReference type="InterPro" id="IPR006282">
    <property type="entry name" value="Thi_PPkinase"/>
</dbReference>
<evidence type="ECO:0000256" key="1">
    <source>
        <dbReference type="ARBA" id="ARBA00022679"/>
    </source>
</evidence>
<sequence>MGTQIKKCTIISGAPDNDIDFLKENIDVQSFIICADSGYKNCLKAGFTPNLIIGDFDSSEKPDINCEIISLEVEKAYTDTFHCVMEAVDRGYNEIQIFCAIGSRLDHTYSNILSLDYCQKHSVKCSIQNRNNRLSLINDKGIVNKEYDNFSLFAYLSNCKGVRIKGAYYTAGFYDKETIDINPNDQFAQSNFVSEDYAEISLDEGTLLLIESND</sequence>
<protein>
    <recommendedName>
        <fullName evidence="5">Thiamine diphosphokinase</fullName>
        <ecNumber evidence="5">2.7.6.2</ecNumber>
    </recommendedName>
</protein>
<dbReference type="InterPro" id="IPR053149">
    <property type="entry name" value="TPK"/>
</dbReference>
<keyword evidence="1" id="KW-0808">Transferase</keyword>
<organism evidence="7 8">
    <name type="scientific">Eubacterium coprostanoligenes</name>
    <dbReference type="NCBI Taxonomy" id="290054"/>
    <lineage>
        <taxon>Bacteria</taxon>
        <taxon>Bacillati</taxon>
        <taxon>Bacillota</taxon>
        <taxon>Clostridia</taxon>
        <taxon>Eubacteriales</taxon>
        <taxon>Eubacteriaceae</taxon>
        <taxon>Eubacterium</taxon>
    </lineage>
</organism>
<evidence type="ECO:0000256" key="5">
    <source>
        <dbReference type="NCBIfam" id="TIGR01378"/>
    </source>
</evidence>
<evidence type="ECO:0000256" key="3">
    <source>
        <dbReference type="ARBA" id="ARBA00022777"/>
    </source>
</evidence>
<keyword evidence="8" id="KW-1185">Reference proteome</keyword>
<dbReference type="CDD" id="cd07995">
    <property type="entry name" value="TPK"/>
    <property type="match status" value="1"/>
</dbReference>
<evidence type="ECO:0000313" key="8">
    <source>
        <dbReference type="Proteomes" id="UP000190657"/>
    </source>
</evidence>
<dbReference type="Pfam" id="PF04263">
    <property type="entry name" value="TPK_catalytic"/>
    <property type="match status" value="1"/>
</dbReference>
<dbReference type="GO" id="GO:0004788">
    <property type="term" value="F:thiamine diphosphokinase activity"/>
    <property type="evidence" value="ECO:0007669"/>
    <property type="project" value="UniProtKB-UniRule"/>
</dbReference>
<reference evidence="7 8" key="1">
    <citation type="submission" date="2017-02" db="EMBL/GenBank/DDBJ databases">
        <authorList>
            <person name="Peterson S.W."/>
        </authorList>
    </citation>
    <scope>NUCLEOTIDE SEQUENCE [LARGE SCALE GENOMIC DNA]</scope>
    <source>
        <strain evidence="7 8">ATCC 51222</strain>
    </source>
</reference>
<dbReference type="EC" id="2.7.6.2" evidence="5"/>
<dbReference type="GO" id="GO:0006772">
    <property type="term" value="P:thiamine metabolic process"/>
    <property type="evidence" value="ECO:0007669"/>
    <property type="project" value="UniProtKB-UniRule"/>
</dbReference>
<keyword evidence="2" id="KW-0547">Nucleotide-binding</keyword>
<name>A0A1T4LPY6_9FIRM</name>
<feature type="domain" description="Thiamin pyrophosphokinase catalytic" evidence="6">
    <location>
        <begin position="26"/>
        <end position="125"/>
    </location>
</feature>
<dbReference type="Gene3D" id="3.40.50.10240">
    <property type="entry name" value="Thiamin pyrophosphokinase, catalytic domain"/>
    <property type="match status" value="1"/>
</dbReference>